<comment type="caution">
    <text evidence="1">The sequence shown here is derived from an EMBL/GenBank/DDBJ whole genome shotgun (WGS) entry which is preliminary data.</text>
</comment>
<sequence>MTQRPLHVVNAGLELTDEPLPEVPELDLALSLSRIEALHGAAAGARYRHFLGRALAAQPGGDRDDLLTLATLAAWRAGAVAFRTDALRRLDAALATDTVRIPTLAAALGLPEHSVAAFAELQRGSRFGWPDLVAGGLVAVVGGFRGLFGPWLTPAVAVLAGDRPGTFLIRTAASRSGTAPAGADESTGSGDAWLLTVDVFGHTLTRLVPEETGSHPLAARWAEAGLSSSSPDEAGAPGATLQLAGYTAYLRLPEVAA</sequence>
<name>A0A318A041_9MICO</name>
<gene>
    <name evidence="1" type="ORF">CTB96_05105</name>
</gene>
<reference evidence="1 2" key="1">
    <citation type="submission" date="2018-05" db="EMBL/GenBank/DDBJ databases">
        <title>Genetic diversity of glacier-inhabiting Cryobacterium bacteria in China and description of Cryobacterium mengkeensis sp. nov. and Arthrobacter glacialis sp. nov.</title>
        <authorList>
            <person name="Liu Q."/>
            <person name="Xin Y.-H."/>
        </authorList>
    </citation>
    <scope>NUCLEOTIDE SEQUENCE [LARGE SCALE GENOMIC DNA]</scope>
    <source>
        <strain evidence="1 2">SK-1</strain>
    </source>
</reference>
<dbReference type="OrthoDB" id="4617508at2"/>
<keyword evidence="2" id="KW-1185">Reference proteome</keyword>
<proteinExistence type="predicted"/>
<accession>A0A318A041</accession>
<dbReference type="Proteomes" id="UP000246722">
    <property type="component" value="Unassembled WGS sequence"/>
</dbReference>
<protein>
    <submittedName>
        <fullName evidence="1">Uncharacterized protein</fullName>
    </submittedName>
</protein>
<dbReference type="EMBL" id="QHLY01000005">
    <property type="protein sequence ID" value="PXA72261.1"/>
    <property type="molecule type" value="Genomic_DNA"/>
</dbReference>
<dbReference type="RefSeq" id="WP_110125781.1">
    <property type="nucleotide sequence ID" value="NZ_QHLY01000005.1"/>
</dbReference>
<evidence type="ECO:0000313" key="2">
    <source>
        <dbReference type="Proteomes" id="UP000246722"/>
    </source>
</evidence>
<dbReference type="AlphaFoldDB" id="A0A318A041"/>
<evidence type="ECO:0000313" key="1">
    <source>
        <dbReference type="EMBL" id="PXA72261.1"/>
    </source>
</evidence>
<organism evidence="1 2">
    <name type="scientific">Cryobacterium arcticum</name>
    <dbReference type="NCBI Taxonomy" id="670052"/>
    <lineage>
        <taxon>Bacteria</taxon>
        <taxon>Bacillati</taxon>
        <taxon>Actinomycetota</taxon>
        <taxon>Actinomycetes</taxon>
        <taxon>Micrococcales</taxon>
        <taxon>Microbacteriaceae</taxon>
        <taxon>Cryobacterium</taxon>
    </lineage>
</organism>